<sequence length="415" mass="45468">MKVFSTLAALIAGIHAAFTQDDMPEGALKMDIKRELHTIDKRQAPDLGHPLLTRANQEFTDTIQNNKFYYATTVKIGTPPQPVTLLVDTGSADTWVFTRQTRFQGQGTRPNSFFDPSQSSTFKSNGTSYTIQYGIGTSTGKWGTDNFGIGSVNVKSLSIGIADTGDVSQGILGIGRPEAEITNKRGVVYENLPMKLVSQGIINTAAYSMYLNHLSSKSGSILFGAVDHSKYTGKLQALKINHPKHLGVTLTQMRGDGRDKNGLMSKPQVAILDSGTSLSYVPFDVIDRMGDAFNTNPSFTLGQKYYCDCNVTSSMILEFGSISIRVPNYFFLWPIETVVNPVVANFAFPQNSCYIGIEPAQQGMNFVLLGDNFLRAFYAVYDLTNGHIAIAQAKYTNEQPKIEVIKNRIPGATYG</sequence>
<evidence type="ECO:0000256" key="1">
    <source>
        <dbReference type="ARBA" id="ARBA00007447"/>
    </source>
</evidence>
<keyword evidence="2 8" id="KW-0645">Protease</keyword>
<dbReference type="SUPFAM" id="SSF50630">
    <property type="entry name" value="Acid proteases"/>
    <property type="match status" value="1"/>
</dbReference>
<dbReference type="PRINTS" id="PR00792">
    <property type="entry name" value="PEPSIN"/>
</dbReference>
<dbReference type="GO" id="GO:0006508">
    <property type="term" value="P:proteolysis"/>
    <property type="evidence" value="ECO:0007669"/>
    <property type="project" value="UniProtKB-KW"/>
</dbReference>
<dbReference type="OrthoDB" id="771136at2759"/>
<keyword evidence="12" id="KW-1185">Reference proteome</keyword>
<dbReference type="InterPro" id="IPR033876">
    <property type="entry name" value="SAP-like"/>
</dbReference>
<keyword evidence="7" id="KW-1015">Disulfide bond</keyword>
<keyword evidence="5 8" id="KW-0378">Hydrolase</keyword>
<organism evidence="11 12">
    <name type="scientific">Trichomonascus ciferrii</name>
    <dbReference type="NCBI Taxonomy" id="44093"/>
    <lineage>
        <taxon>Eukaryota</taxon>
        <taxon>Fungi</taxon>
        <taxon>Dikarya</taxon>
        <taxon>Ascomycota</taxon>
        <taxon>Saccharomycotina</taxon>
        <taxon>Dipodascomycetes</taxon>
        <taxon>Dipodascales</taxon>
        <taxon>Trichomonascaceae</taxon>
        <taxon>Trichomonascus</taxon>
        <taxon>Trichomonascus ciferrii complex</taxon>
    </lineage>
</organism>
<dbReference type="Gene3D" id="2.40.70.10">
    <property type="entry name" value="Acid Proteases"/>
    <property type="match status" value="2"/>
</dbReference>
<feature type="signal peptide" evidence="9">
    <location>
        <begin position="1"/>
        <end position="16"/>
    </location>
</feature>
<comment type="caution">
    <text evidence="11">The sequence shown here is derived from an EMBL/GenBank/DDBJ whole genome shotgun (WGS) entry which is preliminary data.</text>
</comment>
<evidence type="ECO:0000256" key="3">
    <source>
        <dbReference type="ARBA" id="ARBA00022729"/>
    </source>
</evidence>
<evidence type="ECO:0000256" key="2">
    <source>
        <dbReference type="ARBA" id="ARBA00022670"/>
    </source>
</evidence>
<dbReference type="PROSITE" id="PS00141">
    <property type="entry name" value="ASP_PROTEASE"/>
    <property type="match status" value="2"/>
</dbReference>
<dbReference type="Pfam" id="PF00026">
    <property type="entry name" value="Asp"/>
    <property type="match status" value="1"/>
</dbReference>
<evidence type="ECO:0000259" key="10">
    <source>
        <dbReference type="PROSITE" id="PS51767"/>
    </source>
</evidence>
<proteinExistence type="inferred from homology"/>
<feature type="disulfide bond" evidence="7">
    <location>
        <begin position="309"/>
        <end position="353"/>
    </location>
</feature>
<dbReference type="InterPro" id="IPR021109">
    <property type="entry name" value="Peptidase_aspartic_dom_sf"/>
</dbReference>
<dbReference type="PROSITE" id="PS51767">
    <property type="entry name" value="PEPTIDASE_A1"/>
    <property type="match status" value="1"/>
</dbReference>
<evidence type="ECO:0000256" key="7">
    <source>
        <dbReference type="PIRSR" id="PIRSR601461-2"/>
    </source>
</evidence>
<feature type="active site" evidence="6">
    <location>
        <position position="88"/>
    </location>
</feature>
<evidence type="ECO:0000256" key="6">
    <source>
        <dbReference type="PIRSR" id="PIRSR601461-1"/>
    </source>
</evidence>
<feature type="active site" evidence="6">
    <location>
        <position position="273"/>
    </location>
</feature>
<dbReference type="EMBL" id="SWFS01000243">
    <property type="protein sequence ID" value="KAA8912964.1"/>
    <property type="molecule type" value="Genomic_DNA"/>
</dbReference>
<feature type="domain" description="Peptidase A1" evidence="10">
    <location>
        <begin position="70"/>
        <end position="391"/>
    </location>
</feature>
<dbReference type="CDD" id="cd05474">
    <property type="entry name" value="SAP_like"/>
    <property type="match status" value="1"/>
</dbReference>
<gene>
    <name evidence="11" type="ORF">TRICI_003305</name>
</gene>
<evidence type="ECO:0000256" key="4">
    <source>
        <dbReference type="ARBA" id="ARBA00022750"/>
    </source>
</evidence>
<dbReference type="GO" id="GO:0004190">
    <property type="term" value="F:aspartic-type endopeptidase activity"/>
    <property type="evidence" value="ECO:0007669"/>
    <property type="project" value="UniProtKB-KW"/>
</dbReference>
<dbReference type="InterPro" id="IPR001461">
    <property type="entry name" value="Aspartic_peptidase_A1"/>
</dbReference>
<name>A0A642V464_9ASCO</name>
<dbReference type="AlphaFoldDB" id="A0A642V464"/>
<keyword evidence="4 8" id="KW-0064">Aspartyl protease</keyword>
<dbReference type="PANTHER" id="PTHR47966:SF65">
    <property type="entry name" value="ASPARTIC-TYPE ENDOPEPTIDASE"/>
    <property type="match status" value="1"/>
</dbReference>
<dbReference type="PANTHER" id="PTHR47966">
    <property type="entry name" value="BETA-SITE APP-CLEAVING ENZYME, ISOFORM A-RELATED"/>
    <property type="match status" value="1"/>
</dbReference>
<comment type="similarity">
    <text evidence="1 8">Belongs to the peptidase A1 family.</text>
</comment>
<reference evidence="11" key="1">
    <citation type="journal article" date="2019" name="G3 (Bethesda)">
        <title>Genome Assemblies of Two Rare Opportunistic Yeast Pathogens: Diutina rugosa (syn. Candida rugosa) and Trichomonascus ciferrii (syn. Candida ciferrii).</title>
        <authorList>
            <person name="Mixao V."/>
            <person name="Saus E."/>
            <person name="Hansen A.P."/>
            <person name="Lass-Florl C."/>
            <person name="Gabaldon T."/>
        </authorList>
    </citation>
    <scope>NUCLEOTIDE SEQUENCE</scope>
    <source>
        <strain evidence="11">CBS 4856</strain>
    </source>
</reference>
<keyword evidence="3 9" id="KW-0732">Signal</keyword>
<dbReference type="VEuPathDB" id="FungiDB:TRICI_003305"/>
<dbReference type="InterPro" id="IPR033121">
    <property type="entry name" value="PEPTIDASE_A1"/>
</dbReference>
<accession>A0A642V464</accession>
<evidence type="ECO:0000256" key="9">
    <source>
        <dbReference type="SAM" id="SignalP"/>
    </source>
</evidence>
<dbReference type="InterPro" id="IPR001969">
    <property type="entry name" value="Aspartic_peptidase_AS"/>
</dbReference>
<evidence type="ECO:0000256" key="8">
    <source>
        <dbReference type="RuleBase" id="RU000454"/>
    </source>
</evidence>
<dbReference type="Proteomes" id="UP000761534">
    <property type="component" value="Unassembled WGS sequence"/>
</dbReference>
<evidence type="ECO:0000313" key="12">
    <source>
        <dbReference type="Proteomes" id="UP000761534"/>
    </source>
</evidence>
<feature type="chain" id="PRO_5025002293" description="Peptidase A1 domain-containing protein" evidence="9">
    <location>
        <begin position="17"/>
        <end position="415"/>
    </location>
</feature>
<evidence type="ECO:0000256" key="5">
    <source>
        <dbReference type="ARBA" id="ARBA00022801"/>
    </source>
</evidence>
<evidence type="ECO:0000313" key="11">
    <source>
        <dbReference type="EMBL" id="KAA8912964.1"/>
    </source>
</evidence>
<protein>
    <recommendedName>
        <fullName evidence="10">Peptidase A1 domain-containing protein</fullName>
    </recommendedName>
</protein>